<protein>
    <submittedName>
        <fullName evidence="2">Uncharacterized protein</fullName>
    </submittedName>
</protein>
<gene>
    <name evidence="2" type="ORF">DFQ27_002036</name>
</gene>
<feature type="compositionally biased region" description="Basic and acidic residues" evidence="1">
    <location>
        <begin position="319"/>
        <end position="329"/>
    </location>
</feature>
<accession>A0A9P6Q8F2</accession>
<evidence type="ECO:0000256" key="1">
    <source>
        <dbReference type="SAM" id="MobiDB-lite"/>
    </source>
</evidence>
<evidence type="ECO:0000313" key="2">
    <source>
        <dbReference type="EMBL" id="KAG0262915.1"/>
    </source>
</evidence>
<evidence type="ECO:0000313" key="3">
    <source>
        <dbReference type="Proteomes" id="UP000807716"/>
    </source>
</evidence>
<reference evidence="2" key="1">
    <citation type="journal article" date="2020" name="Fungal Divers.">
        <title>Resolving the Mortierellaceae phylogeny through synthesis of multi-gene phylogenetics and phylogenomics.</title>
        <authorList>
            <person name="Vandepol N."/>
            <person name="Liber J."/>
            <person name="Desiro A."/>
            <person name="Na H."/>
            <person name="Kennedy M."/>
            <person name="Barry K."/>
            <person name="Grigoriev I.V."/>
            <person name="Miller A.N."/>
            <person name="O'Donnell K."/>
            <person name="Stajich J.E."/>
            <person name="Bonito G."/>
        </authorList>
    </citation>
    <scope>NUCLEOTIDE SEQUENCE</scope>
    <source>
        <strain evidence="2">BC1065</strain>
    </source>
</reference>
<organism evidence="2 3">
    <name type="scientific">Actinomortierella ambigua</name>
    <dbReference type="NCBI Taxonomy" id="1343610"/>
    <lineage>
        <taxon>Eukaryota</taxon>
        <taxon>Fungi</taxon>
        <taxon>Fungi incertae sedis</taxon>
        <taxon>Mucoromycota</taxon>
        <taxon>Mortierellomycotina</taxon>
        <taxon>Mortierellomycetes</taxon>
        <taxon>Mortierellales</taxon>
        <taxon>Mortierellaceae</taxon>
        <taxon>Actinomortierella</taxon>
    </lineage>
</organism>
<dbReference type="Proteomes" id="UP000807716">
    <property type="component" value="Unassembled WGS sequence"/>
</dbReference>
<feature type="region of interest" description="Disordered" evidence="1">
    <location>
        <begin position="319"/>
        <end position="338"/>
    </location>
</feature>
<dbReference type="OrthoDB" id="2426605at2759"/>
<keyword evidence="3" id="KW-1185">Reference proteome</keyword>
<name>A0A9P6Q8F2_9FUNG</name>
<proteinExistence type="predicted"/>
<dbReference type="AlphaFoldDB" id="A0A9P6Q8F2"/>
<dbReference type="EMBL" id="JAAAJB010000173">
    <property type="protein sequence ID" value="KAG0262915.1"/>
    <property type="molecule type" value="Genomic_DNA"/>
</dbReference>
<sequence length="351" mass="40522">MIDEHPVTVLDEPIVYRGVEEFFVGNDPDLEMQSESQMMWLSTPAEHDPTRLFERFMMNAFVEIFTMRPLAQWFHTPPISEMCRGHIGKAHIAGWNDSERVEGATYLDMSIEEFLDGHVFHQSVRHDRPVPPFFFPKYAESEPDMVFVIRIEGSARSMTVPVYVQMKMHQGASVFAESVSDTAPGCSPHVPIVSEEDLRRYCPDNVYISIMVTHPMEWTRLMPSRPLFQMKGAEDVQRVAIQVDDDNFDEIFPKECVEFIQKIQRMTRRWLVDGKHCRSPVELCRQGHSLPRHDDVERINQLATDMFSVCEAVNVNEAQDMHTDDEKGTLDGNGLNLLPRSKPKVLRLKKE</sequence>
<comment type="caution">
    <text evidence="2">The sequence shown here is derived from an EMBL/GenBank/DDBJ whole genome shotgun (WGS) entry which is preliminary data.</text>
</comment>